<dbReference type="AlphaFoldDB" id="A0A1H7NJQ0"/>
<dbReference type="EMBL" id="FOBF01000004">
    <property type="protein sequence ID" value="SEL23614.1"/>
    <property type="molecule type" value="Genomic_DNA"/>
</dbReference>
<gene>
    <name evidence="2" type="ORF">SAMN05660976_02073</name>
</gene>
<feature type="region of interest" description="Disordered" evidence="1">
    <location>
        <begin position="216"/>
        <end position="238"/>
    </location>
</feature>
<organism evidence="2 3">
    <name type="scientific">Nonomuraea pusilla</name>
    <dbReference type="NCBI Taxonomy" id="46177"/>
    <lineage>
        <taxon>Bacteria</taxon>
        <taxon>Bacillati</taxon>
        <taxon>Actinomycetota</taxon>
        <taxon>Actinomycetes</taxon>
        <taxon>Streptosporangiales</taxon>
        <taxon>Streptosporangiaceae</taxon>
        <taxon>Nonomuraea</taxon>
    </lineage>
</organism>
<evidence type="ECO:0000256" key="1">
    <source>
        <dbReference type="SAM" id="MobiDB-lite"/>
    </source>
</evidence>
<feature type="compositionally biased region" description="Pro residues" evidence="1">
    <location>
        <begin position="84"/>
        <end position="96"/>
    </location>
</feature>
<feature type="region of interest" description="Disordered" evidence="1">
    <location>
        <begin position="257"/>
        <end position="302"/>
    </location>
</feature>
<evidence type="ECO:0000313" key="2">
    <source>
        <dbReference type="EMBL" id="SEL23614.1"/>
    </source>
</evidence>
<keyword evidence="3" id="KW-1185">Reference proteome</keyword>
<reference evidence="2 3" key="1">
    <citation type="submission" date="2016-10" db="EMBL/GenBank/DDBJ databases">
        <authorList>
            <person name="de Groot N.N."/>
        </authorList>
    </citation>
    <scope>NUCLEOTIDE SEQUENCE [LARGE SCALE GENOMIC DNA]</scope>
    <source>
        <strain evidence="2 3">DSM 43357</strain>
    </source>
</reference>
<name>A0A1H7NJQ0_9ACTN</name>
<dbReference type="Proteomes" id="UP000198953">
    <property type="component" value="Unassembled WGS sequence"/>
</dbReference>
<dbReference type="STRING" id="46177.SAMN05660976_02073"/>
<feature type="compositionally biased region" description="Low complexity" evidence="1">
    <location>
        <begin position="131"/>
        <end position="150"/>
    </location>
</feature>
<evidence type="ECO:0000313" key="3">
    <source>
        <dbReference type="Proteomes" id="UP000198953"/>
    </source>
</evidence>
<sequence>MRPDATAIMVDSLTSVRNPCHTWAETRPRDARGCITILPEGHPRRIRHARAKGCADTGTAARPQRERQAVMSLVRACRRGAPASRPPGFRPGPSRTPPQAARSPRTGPPTCETTAPGSWTWTSPRRRRSRTTTAAPTPARSAGGTTPPGASVAGVTTSARRQRSARQAFGNCRALMGVRSWARGDPHAVIGSHDRRVRRNVAIETSGRQAALGTWRQRPGGRHLAAGTRRSALSSRNPAVGAATAARLRGLRVLHPATPANRAGCPTMATDRAGGPRSRPPLATGPPGSWKRWAGGRGAYLG</sequence>
<accession>A0A1H7NJQ0</accession>
<protein>
    <submittedName>
        <fullName evidence="2">Uncharacterized protein</fullName>
    </submittedName>
</protein>
<proteinExistence type="predicted"/>
<feature type="region of interest" description="Disordered" evidence="1">
    <location>
        <begin position="79"/>
        <end position="162"/>
    </location>
</feature>